<protein>
    <submittedName>
        <fullName evidence="1">Uncharacterized protein</fullName>
    </submittedName>
</protein>
<gene>
    <name evidence="1" type="ORF">A33Q_2763</name>
</gene>
<comment type="caution">
    <text evidence="1">The sequence shown here is derived from an EMBL/GenBank/DDBJ whole genome shotgun (WGS) entry which is preliminary data.</text>
</comment>
<name>S2DGF0_INDAL</name>
<dbReference type="EMBL" id="ALWO02000036">
    <property type="protein sequence ID" value="EOZ96170.1"/>
    <property type="molecule type" value="Genomic_DNA"/>
</dbReference>
<evidence type="ECO:0000313" key="2">
    <source>
        <dbReference type="Proteomes" id="UP000006073"/>
    </source>
</evidence>
<dbReference type="Proteomes" id="UP000006073">
    <property type="component" value="Unassembled WGS sequence"/>
</dbReference>
<keyword evidence="2" id="KW-1185">Reference proteome</keyword>
<dbReference type="AlphaFoldDB" id="S2DGF0"/>
<reference evidence="1 2" key="1">
    <citation type="journal article" date="2013" name="Genome Announc.">
        <title>Draft Genome Sequence of Indibacter alkaliphilus Strain LW1T, Isolated from Lonar Lake, a Haloalkaline Lake in the Buldana District of Maharashtra, India.</title>
        <authorList>
            <person name="Singh A."/>
            <person name="Kumar Jangir P."/>
            <person name="Sharma R."/>
            <person name="Singh A."/>
            <person name="Kumar Pinnaka A."/>
            <person name="Shivaji S."/>
        </authorList>
    </citation>
    <scope>NUCLEOTIDE SEQUENCE [LARGE SCALE GENOMIC DNA]</scope>
    <source>
        <strain evidence="2">CCUG 57479 / KCTC 22604 / LW1</strain>
    </source>
</reference>
<evidence type="ECO:0000313" key="1">
    <source>
        <dbReference type="EMBL" id="EOZ96170.1"/>
    </source>
</evidence>
<proteinExistence type="predicted"/>
<accession>S2DGF0</accession>
<sequence length="44" mass="5105">MNVYLNKFMVNYEIHRLLDIPDVDPSKNGFGTVICLTDEFTILD</sequence>
<organism evidence="1 2">
    <name type="scientific">Indibacter alkaliphilus (strain CCUG 57479 / KCTC 22604 / LW1)</name>
    <dbReference type="NCBI Taxonomy" id="1189612"/>
    <lineage>
        <taxon>Bacteria</taxon>
        <taxon>Pseudomonadati</taxon>
        <taxon>Bacteroidota</taxon>
        <taxon>Cytophagia</taxon>
        <taxon>Cytophagales</taxon>
        <taxon>Cyclobacteriaceae</taxon>
    </lineage>
</organism>